<feature type="compositionally biased region" description="Basic and acidic residues" evidence="4">
    <location>
        <begin position="160"/>
        <end position="176"/>
    </location>
</feature>
<dbReference type="PANTHER" id="PTHR14369:SF0">
    <property type="entry name" value="SURFEIT LOCUS PROTEIN 6"/>
    <property type="match status" value="1"/>
</dbReference>
<feature type="compositionally biased region" description="Basic and acidic residues" evidence="4">
    <location>
        <begin position="245"/>
        <end position="269"/>
    </location>
</feature>
<keyword evidence="3" id="KW-0539">Nucleus</keyword>
<evidence type="ECO:0000256" key="2">
    <source>
        <dbReference type="ARBA" id="ARBA00005904"/>
    </source>
</evidence>
<evidence type="ECO:0000313" key="8">
    <source>
        <dbReference type="RefSeq" id="XP_020100608.1"/>
    </source>
</evidence>
<evidence type="ECO:0000256" key="4">
    <source>
        <dbReference type="SAM" id="MobiDB-lite"/>
    </source>
</evidence>
<dbReference type="GO" id="GO:0003677">
    <property type="term" value="F:DNA binding"/>
    <property type="evidence" value="ECO:0007669"/>
    <property type="project" value="TreeGrafter"/>
</dbReference>
<feature type="compositionally biased region" description="Basic and acidic residues" evidence="4">
    <location>
        <begin position="282"/>
        <end position="303"/>
    </location>
</feature>
<feature type="compositionally biased region" description="Basic residues" evidence="4">
    <location>
        <begin position="341"/>
        <end position="353"/>
    </location>
</feature>
<sequence length="367" mass="41834">MKRKKTMAASAAAAPIPPEPDLKALIGEHSLFFDRLVDLIPARFYVPLDDEDRPWYQGLSKAAKACVKIQSRENLKKARRARLDPAAPPSSTVELLSKSIAAAADSNPNPNPNPNPNQGEEEEEDEDEDEAAQAQRPAETMDDRTATDVELRRRLQARIVELRSTRNTRPETINKPKKEKKKKNKSKKKKKKNEEEGGPSSPLGKRKRDEEESNAAPTDISFGKVRSGGEDNQNKGKKKKSKLSKQQELERARRLEAAKKDPEKGEKFAMKHSWKAAASRAAGEKVHDDPKLLKESIKREERSRKKHAEKWKERMETVEKARAEKQKTRADNIRGRAEQKRMRRIEKREKKLMRPGFEGRKEGYING</sequence>
<dbReference type="PANTHER" id="PTHR14369">
    <property type="entry name" value="SURFEIT LOCUS PROTEIN 6"/>
    <property type="match status" value="1"/>
</dbReference>
<comment type="similarity">
    <text evidence="2">Belongs to the SURF6 family.</text>
</comment>
<evidence type="ECO:0000256" key="3">
    <source>
        <dbReference type="ARBA" id="ARBA00023242"/>
    </source>
</evidence>
<dbReference type="GO" id="GO:0005730">
    <property type="term" value="C:nucleolus"/>
    <property type="evidence" value="ECO:0007669"/>
    <property type="project" value="TreeGrafter"/>
</dbReference>
<dbReference type="Pfam" id="PF15459">
    <property type="entry name" value="RRP14"/>
    <property type="match status" value="1"/>
</dbReference>
<protein>
    <submittedName>
        <fullName evidence="8">Ribosomal RNA-processing protein 14-C</fullName>
    </submittedName>
</protein>
<dbReference type="Pfam" id="PF04935">
    <property type="entry name" value="SURF6"/>
    <property type="match status" value="1"/>
</dbReference>
<evidence type="ECO:0000259" key="6">
    <source>
        <dbReference type="Pfam" id="PF15459"/>
    </source>
</evidence>
<reference evidence="8" key="2">
    <citation type="submission" date="2025-08" db="UniProtKB">
        <authorList>
            <consortium name="RefSeq"/>
        </authorList>
    </citation>
    <scope>IDENTIFICATION</scope>
    <source>
        <tissue evidence="8">Leaf</tissue>
    </source>
</reference>
<feature type="compositionally biased region" description="Basic and acidic residues" evidence="4">
    <location>
        <begin position="357"/>
        <end position="367"/>
    </location>
</feature>
<dbReference type="AlphaFoldDB" id="A0A6P5G4D9"/>
<evidence type="ECO:0000259" key="5">
    <source>
        <dbReference type="Pfam" id="PF04935"/>
    </source>
</evidence>
<dbReference type="GeneID" id="109718676"/>
<dbReference type="InterPro" id="IPR029188">
    <property type="entry name" value="Rrp14_N"/>
</dbReference>
<dbReference type="Gramene" id="Aco000689.1.mrna1">
    <property type="protein sequence ID" value="Aco000689.1.mrna1.cds1"/>
    <property type="gene ID" value="Aco000689.1.path1"/>
</dbReference>
<keyword evidence="7" id="KW-1185">Reference proteome</keyword>
<dbReference type="RefSeq" id="XP_020100608.1">
    <property type="nucleotide sequence ID" value="XM_020245019.1"/>
</dbReference>
<feature type="compositionally biased region" description="Basic and acidic residues" evidence="4">
    <location>
        <begin position="310"/>
        <end position="340"/>
    </location>
</feature>
<dbReference type="InterPro" id="IPR029190">
    <property type="entry name" value="Rrp14/SURF6_C"/>
</dbReference>
<evidence type="ECO:0000256" key="1">
    <source>
        <dbReference type="ARBA" id="ARBA00004123"/>
    </source>
</evidence>
<accession>A0A6P5G4D9</accession>
<feature type="compositionally biased region" description="Basic residues" evidence="4">
    <location>
        <begin position="177"/>
        <end position="191"/>
    </location>
</feature>
<dbReference type="Proteomes" id="UP000515123">
    <property type="component" value="Linkage group 12"/>
</dbReference>
<comment type="subcellular location">
    <subcellularLocation>
        <location evidence="1">Nucleus</location>
    </subcellularLocation>
</comment>
<reference evidence="7" key="1">
    <citation type="journal article" date="2015" name="Nat. Genet.">
        <title>The pineapple genome and the evolution of CAM photosynthesis.</title>
        <authorList>
            <person name="Ming R."/>
            <person name="VanBuren R."/>
            <person name="Wai C.M."/>
            <person name="Tang H."/>
            <person name="Schatz M.C."/>
            <person name="Bowers J.E."/>
            <person name="Lyons E."/>
            <person name="Wang M.L."/>
            <person name="Chen J."/>
            <person name="Biggers E."/>
            <person name="Zhang J."/>
            <person name="Huang L."/>
            <person name="Zhang L."/>
            <person name="Miao W."/>
            <person name="Zhang J."/>
            <person name="Ye Z."/>
            <person name="Miao C."/>
            <person name="Lin Z."/>
            <person name="Wang H."/>
            <person name="Zhou H."/>
            <person name="Yim W.C."/>
            <person name="Priest H.D."/>
            <person name="Zheng C."/>
            <person name="Woodhouse M."/>
            <person name="Edger P.P."/>
            <person name="Guyot R."/>
            <person name="Guo H.B."/>
            <person name="Guo H."/>
            <person name="Zheng G."/>
            <person name="Singh R."/>
            <person name="Sharma A."/>
            <person name="Min X."/>
            <person name="Zheng Y."/>
            <person name="Lee H."/>
            <person name="Gurtowski J."/>
            <person name="Sedlazeck F.J."/>
            <person name="Harkess A."/>
            <person name="McKain M.R."/>
            <person name="Liao Z."/>
            <person name="Fang J."/>
            <person name="Liu J."/>
            <person name="Zhang X."/>
            <person name="Zhang Q."/>
            <person name="Hu W."/>
            <person name="Qin Y."/>
            <person name="Wang K."/>
            <person name="Chen L.Y."/>
            <person name="Shirley N."/>
            <person name="Lin Y.R."/>
            <person name="Liu L.Y."/>
            <person name="Hernandez A.G."/>
            <person name="Wright C.L."/>
            <person name="Bulone V."/>
            <person name="Tuskan G.A."/>
            <person name="Heath K."/>
            <person name="Zee F."/>
            <person name="Moore P.H."/>
            <person name="Sunkar R."/>
            <person name="Leebens-Mack J.H."/>
            <person name="Mockler T."/>
            <person name="Bennetzen J.L."/>
            <person name="Freeling M."/>
            <person name="Sankoff D."/>
            <person name="Paterson A.H."/>
            <person name="Zhu X."/>
            <person name="Yang X."/>
            <person name="Smith J.A."/>
            <person name="Cushman J.C."/>
            <person name="Paull R.E."/>
            <person name="Yu Q."/>
        </authorList>
    </citation>
    <scope>NUCLEOTIDE SEQUENCE [LARGE SCALE GENOMIC DNA]</scope>
    <source>
        <strain evidence="7">cv. F153</strain>
    </source>
</reference>
<organism evidence="7 8">
    <name type="scientific">Ananas comosus</name>
    <name type="common">Pineapple</name>
    <name type="synonym">Ananas ananas</name>
    <dbReference type="NCBI Taxonomy" id="4615"/>
    <lineage>
        <taxon>Eukaryota</taxon>
        <taxon>Viridiplantae</taxon>
        <taxon>Streptophyta</taxon>
        <taxon>Embryophyta</taxon>
        <taxon>Tracheophyta</taxon>
        <taxon>Spermatophyta</taxon>
        <taxon>Magnoliopsida</taxon>
        <taxon>Liliopsida</taxon>
        <taxon>Poales</taxon>
        <taxon>Bromeliaceae</taxon>
        <taxon>Bromelioideae</taxon>
        <taxon>Ananas</taxon>
    </lineage>
</organism>
<proteinExistence type="inferred from homology"/>
<dbReference type="InterPro" id="IPR007019">
    <property type="entry name" value="SURF6"/>
</dbReference>
<dbReference type="GO" id="GO:0003723">
    <property type="term" value="F:RNA binding"/>
    <property type="evidence" value="ECO:0007669"/>
    <property type="project" value="TreeGrafter"/>
</dbReference>
<feature type="compositionally biased region" description="Basic and acidic residues" evidence="4">
    <location>
        <begin position="139"/>
        <end position="153"/>
    </location>
</feature>
<dbReference type="OrthoDB" id="444809at2759"/>
<feature type="domain" description="Ribosomal RNA-processing protein 14/surfeit locus protein 6 C-terminal" evidence="5">
    <location>
        <begin position="162"/>
        <end position="344"/>
    </location>
</feature>
<feature type="region of interest" description="Disordered" evidence="4">
    <location>
        <begin position="78"/>
        <end position="367"/>
    </location>
</feature>
<feature type="compositionally biased region" description="Acidic residues" evidence="4">
    <location>
        <begin position="119"/>
        <end position="131"/>
    </location>
</feature>
<gene>
    <name evidence="8" type="primary">LOC109718676</name>
</gene>
<name>A0A6P5G4D9_ANACO</name>
<dbReference type="GO" id="GO:0042274">
    <property type="term" value="P:ribosomal small subunit biogenesis"/>
    <property type="evidence" value="ECO:0007669"/>
    <property type="project" value="TreeGrafter"/>
</dbReference>
<dbReference type="GO" id="GO:0042273">
    <property type="term" value="P:ribosomal large subunit biogenesis"/>
    <property type="evidence" value="ECO:0007669"/>
    <property type="project" value="TreeGrafter"/>
</dbReference>
<evidence type="ECO:0000313" key="7">
    <source>
        <dbReference type="Proteomes" id="UP000515123"/>
    </source>
</evidence>
<feature type="domain" description="Ribosomal RNA-processing protein 14 N-terminal" evidence="6">
    <location>
        <begin position="27"/>
        <end position="86"/>
    </location>
</feature>